<protein>
    <submittedName>
        <fullName evidence="7">MFS transporter</fullName>
    </submittedName>
</protein>
<gene>
    <name evidence="7" type="ORF">LHA26_14815</name>
</gene>
<feature type="transmembrane region" description="Helical" evidence="5">
    <location>
        <begin position="188"/>
        <end position="205"/>
    </location>
</feature>
<evidence type="ECO:0000256" key="5">
    <source>
        <dbReference type="SAM" id="Phobius"/>
    </source>
</evidence>
<feature type="transmembrane region" description="Helical" evidence="5">
    <location>
        <begin position="342"/>
        <end position="366"/>
    </location>
</feature>
<feature type="transmembrane region" description="Helical" evidence="5">
    <location>
        <begin position="154"/>
        <end position="176"/>
    </location>
</feature>
<dbReference type="InterPro" id="IPR005828">
    <property type="entry name" value="MFS_sugar_transport-like"/>
</dbReference>
<feature type="transmembrane region" description="Helical" evidence="5">
    <location>
        <begin position="437"/>
        <end position="456"/>
    </location>
</feature>
<feature type="domain" description="Major facilitator superfamily (MFS) profile" evidence="6">
    <location>
        <begin position="28"/>
        <end position="463"/>
    </location>
</feature>
<evidence type="ECO:0000313" key="8">
    <source>
        <dbReference type="Proteomes" id="UP001056937"/>
    </source>
</evidence>
<feature type="transmembrane region" description="Helical" evidence="5">
    <location>
        <begin position="24"/>
        <end position="50"/>
    </location>
</feature>
<reference evidence="7" key="1">
    <citation type="journal article" date="2022" name="Toxins">
        <title>Genomic Analysis of Sphingopyxis sp. USTB-05 for Biodegrading Cyanobacterial Hepatotoxins.</title>
        <authorList>
            <person name="Liu C."/>
            <person name="Xu Q."/>
            <person name="Zhao Z."/>
            <person name="Zhang H."/>
            <person name="Liu X."/>
            <person name="Yin C."/>
            <person name="Liu Y."/>
            <person name="Yan H."/>
        </authorList>
    </citation>
    <scope>NUCLEOTIDE SEQUENCE</scope>
    <source>
        <strain evidence="7">NBD5</strain>
    </source>
</reference>
<dbReference type="InterPro" id="IPR020846">
    <property type="entry name" value="MFS_dom"/>
</dbReference>
<feature type="transmembrane region" description="Helical" evidence="5">
    <location>
        <begin position="277"/>
        <end position="300"/>
    </location>
</feature>
<feature type="transmembrane region" description="Helical" evidence="5">
    <location>
        <begin position="123"/>
        <end position="142"/>
    </location>
</feature>
<feature type="transmembrane region" description="Helical" evidence="5">
    <location>
        <begin position="312"/>
        <end position="330"/>
    </location>
</feature>
<sequence length="477" mass="50550">MSGDLPTIETDIPARLDRLPWSRFHLLVIVALGVTWVLDGLEVTIVGAIGPLLQRPETLGLGTAQVGLMASLYVAGAVIGALGFGWLTDRVGRRPVFYATLLLYLAGVLASACAWGPASFGLFRLVTGLGIGGEYAAINSAIDELIPARLRGRIDLLVNGSFWLGAALGAAATPLLLDPTRLPLDLGWRLGFGIGGALGLSILVLRRYVPESPRWLLTHGRADEAETIVAGIERRVAQATGQPLARAEGRLRVRPRRRFGFRPIFAAMLGTHRARSLLALVLMIAQAFLFNAVFFTYGLVLTRFYGIADQRIGLYLLPLALGNFLGPLLLGPFFDRIGRRRMIAGTFLVSALLLAATAALFATGALSAISQTAAWIAIFFFASAAASSAYLTASEIFPLETRALAIAVFYALGTLIGGSTAPWLFGRLIATGAATPLALGYGGAALLLLVAAFTEWRLGIDAENKALEDIAAPLSAA</sequence>
<keyword evidence="2 5" id="KW-0812">Transmembrane</keyword>
<comment type="subcellular location">
    <subcellularLocation>
        <location evidence="1">Membrane</location>
        <topology evidence="1">Multi-pass membrane protein</topology>
    </subcellularLocation>
</comment>
<dbReference type="PANTHER" id="PTHR23508">
    <property type="entry name" value="CARBOXYLIC ACID TRANSPORTER PROTEIN HOMOLOG"/>
    <property type="match status" value="1"/>
</dbReference>
<evidence type="ECO:0000259" key="6">
    <source>
        <dbReference type="PROSITE" id="PS50850"/>
    </source>
</evidence>
<keyword evidence="8" id="KW-1185">Reference proteome</keyword>
<evidence type="ECO:0000256" key="4">
    <source>
        <dbReference type="ARBA" id="ARBA00023136"/>
    </source>
</evidence>
<keyword evidence="4 5" id="KW-0472">Membrane</keyword>
<feature type="transmembrane region" description="Helical" evidence="5">
    <location>
        <begin position="96"/>
        <end position="117"/>
    </location>
</feature>
<accession>A0ABY4X6J3</accession>
<evidence type="ECO:0000313" key="7">
    <source>
        <dbReference type="EMBL" id="USI72538.1"/>
    </source>
</evidence>
<dbReference type="Proteomes" id="UP001056937">
    <property type="component" value="Chromosome 1"/>
</dbReference>
<dbReference type="InterPro" id="IPR036259">
    <property type="entry name" value="MFS_trans_sf"/>
</dbReference>
<dbReference type="Gene3D" id="1.20.1250.20">
    <property type="entry name" value="MFS general substrate transporter like domains"/>
    <property type="match status" value="1"/>
</dbReference>
<dbReference type="PANTHER" id="PTHR23508:SF10">
    <property type="entry name" value="CARBOXYLIC ACID TRANSPORTER PROTEIN HOMOLOG"/>
    <property type="match status" value="1"/>
</dbReference>
<dbReference type="CDD" id="cd17316">
    <property type="entry name" value="MFS_SV2_like"/>
    <property type="match status" value="1"/>
</dbReference>
<dbReference type="EMBL" id="CP084930">
    <property type="protein sequence ID" value="USI72538.1"/>
    <property type="molecule type" value="Genomic_DNA"/>
</dbReference>
<feature type="transmembrane region" description="Helical" evidence="5">
    <location>
        <begin position="372"/>
        <end position="391"/>
    </location>
</feature>
<name>A0ABY4X6J3_9SPHN</name>
<proteinExistence type="predicted"/>
<dbReference type="Pfam" id="PF00083">
    <property type="entry name" value="Sugar_tr"/>
    <property type="match status" value="1"/>
</dbReference>
<evidence type="ECO:0000256" key="3">
    <source>
        <dbReference type="ARBA" id="ARBA00022989"/>
    </source>
</evidence>
<evidence type="ECO:0000256" key="1">
    <source>
        <dbReference type="ARBA" id="ARBA00004141"/>
    </source>
</evidence>
<organism evidence="7 8">
    <name type="scientific">Sphingomonas morindae</name>
    <dbReference type="NCBI Taxonomy" id="1541170"/>
    <lineage>
        <taxon>Bacteria</taxon>
        <taxon>Pseudomonadati</taxon>
        <taxon>Pseudomonadota</taxon>
        <taxon>Alphaproteobacteria</taxon>
        <taxon>Sphingomonadales</taxon>
        <taxon>Sphingomonadaceae</taxon>
        <taxon>Sphingomonas</taxon>
    </lineage>
</organism>
<feature type="transmembrane region" description="Helical" evidence="5">
    <location>
        <begin position="403"/>
        <end position="425"/>
    </location>
</feature>
<evidence type="ECO:0000256" key="2">
    <source>
        <dbReference type="ARBA" id="ARBA00022692"/>
    </source>
</evidence>
<keyword evidence="3 5" id="KW-1133">Transmembrane helix</keyword>
<feature type="transmembrane region" description="Helical" evidence="5">
    <location>
        <begin position="62"/>
        <end position="84"/>
    </location>
</feature>
<dbReference type="SUPFAM" id="SSF103473">
    <property type="entry name" value="MFS general substrate transporter"/>
    <property type="match status" value="1"/>
</dbReference>
<dbReference type="RefSeq" id="WP_252166345.1">
    <property type="nucleotide sequence ID" value="NZ_CP084930.1"/>
</dbReference>
<dbReference type="PROSITE" id="PS50850">
    <property type="entry name" value="MFS"/>
    <property type="match status" value="1"/>
</dbReference>